<evidence type="ECO:0000256" key="5">
    <source>
        <dbReference type="ARBA" id="ARBA00022839"/>
    </source>
</evidence>
<dbReference type="InterPro" id="IPR022966">
    <property type="entry name" value="RNase_II/R_CS"/>
</dbReference>
<evidence type="ECO:0000256" key="8">
    <source>
        <dbReference type="SAM" id="MobiDB-lite"/>
    </source>
</evidence>
<comment type="caution">
    <text evidence="10">The sequence shown here is derived from an EMBL/GenBank/DDBJ whole genome shotgun (WGS) entry which is preliminary data.</text>
</comment>
<evidence type="ECO:0000256" key="7">
    <source>
        <dbReference type="HAMAP-Rule" id="MF_01895"/>
    </source>
</evidence>
<accession>A0ABW5DCE1</accession>
<evidence type="ECO:0000256" key="1">
    <source>
        <dbReference type="ARBA" id="ARBA00001849"/>
    </source>
</evidence>
<dbReference type="SMART" id="SM00955">
    <property type="entry name" value="RNB"/>
    <property type="match status" value="1"/>
</dbReference>
<dbReference type="NCBIfam" id="TIGR00358">
    <property type="entry name" value="3_prime_RNase"/>
    <property type="match status" value="1"/>
</dbReference>
<feature type="region of interest" description="Disordered" evidence="8">
    <location>
        <begin position="731"/>
        <end position="784"/>
    </location>
</feature>
<dbReference type="PANTHER" id="PTHR23355">
    <property type="entry name" value="RIBONUCLEASE"/>
    <property type="match status" value="1"/>
</dbReference>
<dbReference type="InterPro" id="IPR012340">
    <property type="entry name" value="NA-bd_OB-fold"/>
</dbReference>
<dbReference type="Pfam" id="PF17876">
    <property type="entry name" value="CSD2"/>
    <property type="match status" value="1"/>
</dbReference>
<keyword evidence="2 7" id="KW-0963">Cytoplasm</keyword>
<evidence type="ECO:0000313" key="10">
    <source>
        <dbReference type="EMBL" id="MFD2258135.1"/>
    </source>
</evidence>
<protein>
    <recommendedName>
        <fullName evidence="7">Ribonuclease R</fullName>
        <shortName evidence="7">RNase R</shortName>
        <ecNumber evidence="7">3.1.13.1</ecNumber>
    </recommendedName>
</protein>
<dbReference type="NCBIfam" id="TIGR02063">
    <property type="entry name" value="RNase_R"/>
    <property type="match status" value="1"/>
</dbReference>
<dbReference type="HAMAP" id="MF_01895">
    <property type="entry name" value="RNase_R"/>
    <property type="match status" value="1"/>
</dbReference>
<dbReference type="InterPro" id="IPR001900">
    <property type="entry name" value="RNase_II/R"/>
</dbReference>
<name>A0ABW5DCE1_9BACT</name>
<dbReference type="PROSITE" id="PS01175">
    <property type="entry name" value="RIBONUCLEASE_II"/>
    <property type="match status" value="1"/>
</dbReference>
<comment type="catalytic activity">
    <reaction evidence="1 7">
        <text>Exonucleolytic cleavage in the 3'- to 5'-direction to yield nucleoside 5'-phosphates.</text>
        <dbReference type="EC" id="3.1.13.1"/>
    </reaction>
</comment>
<feature type="compositionally biased region" description="Basic residues" evidence="8">
    <location>
        <begin position="766"/>
        <end position="784"/>
    </location>
</feature>
<dbReference type="InterPro" id="IPR050180">
    <property type="entry name" value="RNR_Ribonuclease"/>
</dbReference>
<comment type="function">
    <text evidence="7">3'-5' exoribonuclease that releases 5'-nucleoside monophosphates and is involved in maturation of structured RNAs.</text>
</comment>
<comment type="similarity">
    <text evidence="7">Belongs to the RNR ribonuclease family. RNase R subfamily.</text>
</comment>
<evidence type="ECO:0000259" key="9">
    <source>
        <dbReference type="PROSITE" id="PS50126"/>
    </source>
</evidence>
<evidence type="ECO:0000256" key="2">
    <source>
        <dbReference type="ARBA" id="ARBA00022490"/>
    </source>
</evidence>
<gene>
    <name evidence="7 10" type="primary">rnr</name>
    <name evidence="10" type="ORF">ACFSSA_15750</name>
</gene>
<dbReference type="GO" id="GO:0008859">
    <property type="term" value="F:exoribonuclease II activity"/>
    <property type="evidence" value="ECO:0007669"/>
    <property type="project" value="UniProtKB-EC"/>
</dbReference>
<keyword evidence="4 7" id="KW-0378">Hydrolase</keyword>
<keyword evidence="3 7" id="KW-0540">Nuclease</keyword>
<dbReference type="SUPFAM" id="SSF50249">
    <property type="entry name" value="Nucleic acid-binding proteins"/>
    <property type="match status" value="3"/>
</dbReference>
<dbReference type="Pfam" id="PF00773">
    <property type="entry name" value="RNB"/>
    <property type="match status" value="1"/>
</dbReference>
<dbReference type="InterPro" id="IPR004476">
    <property type="entry name" value="RNase_II/RNase_R"/>
</dbReference>
<dbReference type="EC" id="3.1.13.1" evidence="7"/>
<comment type="subcellular location">
    <subcellularLocation>
        <location evidence="7">Cytoplasm</location>
    </subcellularLocation>
</comment>
<evidence type="ECO:0000313" key="11">
    <source>
        <dbReference type="Proteomes" id="UP001597375"/>
    </source>
</evidence>
<feature type="domain" description="S1 motif" evidence="9">
    <location>
        <begin position="648"/>
        <end position="729"/>
    </location>
</feature>
<dbReference type="Proteomes" id="UP001597375">
    <property type="component" value="Unassembled WGS sequence"/>
</dbReference>
<reference evidence="11" key="1">
    <citation type="journal article" date="2019" name="Int. J. Syst. Evol. Microbiol.">
        <title>The Global Catalogue of Microorganisms (GCM) 10K type strain sequencing project: providing services to taxonomists for standard genome sequencing and annotation.</title>
        <authorList>
            <consortium name="The Broad Institute Genomics Platform"/>
            <consortium name="The Broad Institute Genome Sequencing Center for Infectious Disease"/>
            <person name="Wu L."/>
            <person name="Ma J."/>
        </authorList>
    </citation>
    <scope>NUCLEOTIDE SEQUENCE [LARGE SCALE GENOMIC DNA]</scope>
    <source>
        <strain evidence="11">CGMCC 4.7106</strain>
    </source>
</reference>
<evidence type="ECO:0000256" key="6">
    <source>
        <dbReference type="ARBA" id="ARBA00022884"/>
    </source>
</evidence>
<dbReference type="InterPro" id="IPR040476">
    <property type="entry name" value="CSD2"/>
</dbReference>
<evidence type="ECO:0000256" key="4">
    <source>
        <dbReference type="ARBA" id="ARBA00022801"/>
    </source>
</evidence>
<dbReference type="InterPro" id="IPR003029">
    <property type="entry name" value="S1_domain"/>
</dbReference>
<sequence length="784" mass="87113">MREKILDLLRSTPEKPLSKTQIARRLEIPGNRKGELTGVLLDLAEEKLITVGAKNLYQLKVAPKNSLTGSVKFLPNGHAFFYPVIGDEANEAVGIDFTIHSRIFIPRDKTETALDGDSVRIAVTPPSAKPRQRGPVPEEQELRGKVIEIISRRSGRIVGTFRKKAKFAWVETDDKALEGRINITGDNTAEPGQLVVVDLISWDNPASDPFGKVIEVLGWPGDAGVDILSTIARFGLRTSFPENVLQEARAVPEEIPEEEIARRKDHRKKLVITIDPADAKDHDDAIFIAKTKAGGWLLEVHIADVSHYIKPGSPMDKEAAERGNSTYLVDRVLPMLPTELSNGICSLKPDVDRLTKCAIIEISKTGHVINTKFVDAVIHSRAKLSYEMAQEILDGKPAPKGSDPTLAESIREAWKMASLLRKNRFANGALDLEMSEIKIKLDENGRACEAHQVVHTESHQLVEECMLIANQAVAKILRERSKPSIFRIHEDPDPSRLDDYAETAKQHGYKPGDLTNRSHIQALLDSAKGTAEEHTIKLGLLKSLKRAAYAADPLGHYGLAKTDYTHFTSPIRRYADLIVHRSLQPYLENAPKNPDRTPSQADLRDIARHISDTERTSSEAESETKQIKLLEFLELIASTDQSKDHGDETTFDGVITDVRPMGLMVEIPEMNVRGVVKREDLPSSTNWRFENHNMAWTSFDGRRLALGMKLPLRIVSIDKVKRFVDFAVAGPPTTEGVKMSGKPVASKTSSSGGTKQKFARSADKSKGKRKPLSTSRSKKRRPKR</sequence>
<organism evidence="10 11">
    <name type="scientific">Luteolibacter algae</name>
    <dbReference type="NCBI Taxonomy" id="454151"/>
    <lineage>
        <taxon>Bacteria</taxon>
        <taxon>Pseudomonadati</taxon>
        <taxon>Verrucomicrobiota</taxon>
        <taxon>Verrucomicrobiia</taxon>
        <taxon>Verrucomicrobiales</taxon>
        <taxon>Verrucomicrobiaceae</taxon>
        <taxon>Luteolibacter</taxon>
    </lineage>
</organism>
<dbReference type="InterPro" id="IPR011805">
    <property type="entry name" value="RNase_R"/>
</dbReference>
<dbReference type="EMBL" id="JBHUIT010000034">
    <property type="protein sequence ID" value="MFD2258135.1"/>
    <property type="molecule type" value="Genomic_DNA"/>
</dbReference>
<evidence type="ECO:0000256" key="3">
    <source>
        <dbReference type="ARBA" id="ARBA00022722"/>
    </source>
</evidence>
<keyword evidence="11" id="KW-1185">Reference proteome</keyword>
<dbReference type="PANTHER" id="PTHR23355:SF9">
    <property type="entry name" value="DIS3-LIKE EXONUCLEASE 2"/>
    <property type="match status" value="1"/>
</dbReference>
<proteinExistence type="inferred from homology"/>
<keyword evidence="5 7" id="KW-0269">Exonuclease</keyword>
<feature type="compositionally biased region" description="Low complexity" evidence="8">
    <location>
        <begin position="746"/>
        <end position="755"/>
    </location>
</feature>
<dbReference type="RefSeq" id="WP_386821577.1">
    <property type="nucleotide sequence ID" value="NZ_JBHUIT010000034.1"/>
</dbReference>
<keyword evidence="6 7" id="KW-0694">RNA-binding</keyword>
<dbReference type="PROSITE" id="PS50126">
    <property type="entry name" value="S1"/>
    <property type="match status" value="1"/>
</dbReference>